<feature type="compositionally biased region" description="Acidic residues" evidence="1">
    <location>
        <begin position="76"/>
        <end position="87"/>
    </location>
</feature>
<feature type="compositionally biased region" description="Basic and acidic residues" evidence="1">
    <location>
        <begin position="48"/>
        <end position="58"/>
    </location>
</feature>
<dbReference type="Proteomes" id="UP000617340">
    <property type="component" value="Unassembled WGS sequence"/>
</dbReference>
<feature type="region of interest" description="Disordered" evidence="1">
    <location>
        <begin position="48"/>
        <end position="117"/>
    </location>
</feature>
<feature type="compositionally biased region" description="Basic residues" evidence="1">
    <location>
        <begin position="107"/>
        <end position="117"/>
    </location>
</feature>
<accession>A0A834J3Y0</accession>
<keyword evidence="3" id="KW-1185">Reference proteome</keyword>
<sequence>MGSFKEKTGIDHSKKQTLSMLTLRETNKLQNDMNKRFWIEEMLKNNDKITEASLEKRRGGGGGGGEEEEEKKVVEVEVEVEEEEEEAPWVVCEDGVGGGDGGSDGGRRRRHVTPNIG</sequence>
<dbReference type="AlphaFoldDB" id="A0A834J3Y0"/>
<reference evidence="2" key="1">
    <citation type="journal article" date="2020" name="G3 (Bethesda)">
        <title>High-Quality Assemblies for Three Invasive Social Wasps from the &lt;i&gt;Vespula&lt;/i&gt; Genus.</title>
        <authorList>
            <person name="Harrop T.W.R."/>
            <person name="Guhlin J."/>
            <person name="McLaughlin G.M."/>
            <person name="Permina E."/>
            <person name="Stockwell P."/>
            <person name="Gilligan J."/>
            <person name="Le Lec M.F."/>
            <person name="Gruber M.A.M."/>
            <person name="Quinn O."/>
            <person name="Lovegrove M."/>
            <person name="Duncan E.J."/>
            <person name="Remnant E.J."/>
            <person name="Van Eeckhoven J."/>
            <person name="Graham B."/>
            <person name="Knapp R.A."/>
            <person name="Langford K.W."/>
            <person name="Kronenberg Z."/>
            <person name="Press M.O."/>
            <person name="Eacker S.M."/>
            <person name="Wilson-Rankin E.E."/>
            <person name="Purcell J."/>
            <person name="Lester P.J."/>
            <person name="Dearden P.K."/>
        </authorList>
    </citation>
    <scope>NUCLEOTIDE SEQUENCE</scope>
    <source>
        <strain evidence="2">Linc-1</strain>
    </source>
</reference>
<gene>
    <name evidence="2" type="ORF">HZH68_015915</name>
</gene>
<evidence type="ECO:0000256" key="1">
    <source>
        <dbReference type="SAM" id="MobiDB-lite"/>
    </source>
</evidence>
<organism evidence="2 3">
    <name type="scientific">Vespula germanica</name>
    <name type="common">German yellow jacket</name>
    <name type="synonym">Paravespula germanica</name>
    <dbReference type="NCBI Taxonomy" id="30212"/>
    <lineage>
        <taxon>Eukaryota</taxon>
        <taxon>Metazoa</taxon>
        <taxon>Ecdysozoa</taxon>
        <taxon>Arthropoda</taxon>
        <taxon>Hexapoda</taxon>
        <taxon>Insecta</taxon>
        <taxon>Pterygota</taxon>
        <taxon>Neoptera</taxon>
        <taxon>Endopterygota</taxon>
        <taxon>Hymenoptera</taxon>
        <taxon>Apocrita</taxon>
        <taxon>Aculeata</taxon>
        <taxon>Vespoidea</taxon>
        <taxon>Vespidae</taxon>
        <taxon>Vespinae</taxon>
        <taxon>Vespula</taxon>
    </lineage>
</organism>
<protein>
    <submittedName>
        <fullName evidence="2">Uncharacterized protein</fullName>
    </submittedName>
</protein>
<feature type="compositionally biased region" description="Gly residues" evidence="1">
    <location>
        <begin position="95"/>
        <end position="104"/>
    </location>
</feature>
<dbReference type="EMBL" id="JACSDZ010000022">
    <property type="protein sequence ID" value="KAF7381040.1"/>
    <property type="molecule type" value="Genomic_DNA"/>
</dbReference>
<evidence type="ECO:0000313" key="2">
    <source>
        <dbReference type="EMBL" id="KAF7381040.1"/>
    </source>
</evidence>
<name>A0A834J3Y0_VESGE</name>
<evidence type="ECO:0000313" key="3">
    <source>
        <dbReference type="Proteomes" id="UP000617340"/>
    </source>
</evidence>
<comment type="caution">
    <text evidence="2">The sequence shown here is derived from an EMBL/GenBank/DDBJ whole genome shotgun (WGS) entry which is preliminary data.</text>
</comment>
<proteinExistence type="predicted"/>